<dbReference type="AlphaFoldDB" id="A0A917EJJ0"/>
<sequence>MNAFTCWQPAQDEWPDRFPVFLRTIHAHRGTESDLLHSIDDAKQALDRAKTDGKVLSDLVFVEYCAQPEPGTQIFRKHAAHFVNGKIIRGLTVTDSGWQAKLGELGLATEENYLADLVEQREYPHTRLMQDVAKIAGLEYGRIDYGMVDGKPQIYEVNSNPMMKPLTKHSSQTRVQTDKEALQALVAELSKLAPAQRGGSISMKGVIPGLGWRDYRSKRP</sequence>
<accession>A0A917EJJ0</accession>
<gene>
    <name evidence="1" type="ORF">GCM10011517_16190</name>
</gene>
<reference evidence="1" key="1">
    <citation type="journal article" date="2014" name="Int. J. Syst. Evol. Microbiol.">
        <title>Complete genome sequence of Corynebacterium casei LMG S-19264T (=DSM 44701T), isolated from a smear-ripened cheese.</title>
        <authorList>
            <consortium name="US DOE Joint Genome Institute (JGI-PGF)"/>
            <person name="Walter F."/>
            <person name="Albersmeier A."/>
            <person name="Kalinowski J."/>
            <person name="Ruckert C."/>
        </authorList>
    </citation>
    <scope>NUCLEOTIDE SEQUENCE</scope>
    <source>
        <strain evidence="1">CGMCC 1.16012</strain>
    </source>
</reference>
<evidence type="ECO:0000313" key="1">
    <source>
        <dbReference type="EMBL" id="GGE49071.1"/>
    </source>
</evidence>
<organism evidence="1 2">
    <name type="scientific">Actibacterium pelagium</name>
    <dbReference type="NCBI Taxonomy" id="2029103"/>
    <lineage>
        <taxon>Bacteria</taxon>
        <taxon>Pseudomonadati</taxon>
        <taxon>Pseudomonadota</taxon>
        <taxon>Alphaproteobacteria</taxon>
        <taxon>Rhodobacterales</taxon>
        <taxon>Roseobacteraceae</taxon>
        <taxon>Actibacterium</taxon>
    </lineage>
</organism>
<keyword evidence="2" id="KW-1185">Reference proteome</keyword>
<comment type="caution">
    <text evidence="1">The sequence shown here is derived from an EMBL/GenBank/DDBJ whole genome shotgun (WGS) entry which is preliminary data.</text>
</comment>
<protein>
    <recommendedName>
        <fullName evidence="3">ATP-grasp domain-containing protein</fullName>
    </recommendedName>
</protein>
<dbReference type="EMBL" id="BMKN01000002">
    <property type="protein sequence ID" value="GGE49071.1"/>
    <property type="molecule type" value="Genomic_DNA"/>
</dbReference>
<reference evidence="1" key="2">
    <citation type="submission" date="2020-09" db="EMBL/GenBank/DDBJ databases">
        <authorList>
            <person name="Sun Q."/>
            <person name="Zhou Y."/>
        </authorList>
    </citation>
    <scope>NUCLEOTIDE SEQUENCE</scope>
    <source>
        <strain evidence="1">CGMCC 1.16012</strain>
    </source>
</reference>
<proteinExistence type="predicted"/>
<dbReference type="Proteomes" id="UP000606730">
    <property type="component" value="Unassembled WGS sequence"/>
</dbReference>
<name>A0A917EJJ0_9RHOB</name>
<dbReference type="SUPFAM" id="SSF56059">
    <property type="entry name" value="Glutathione synthetase ATP-binding domain-like"/>
    <property type="match status" value="1"/>
</dbReference>
<evidence type="ECO:0008006" key="3">
    <source>
        <dbReference type="Google" id="ProtNLM"/>
    </source>
</evidence>
<evidence type="ECO:0000313" key="2">
    <source>
        <dbReference type="Proteomes" id="UP000606730"/>
    </source>
</evidence>